<proteinExistence type="predicted"/>
<evidence type="ECO:0000313" key="1">
    <source>
        <dbReference type="EMBL" id="JAH18646.1"/>
    </source>
</evidence>
<protein>
    <submittedName>
        <fullName evidence="1">Uncharacterized protein</fullName>
    </submittedName>
</protein>
<reference evidence="1" key="1">
    <citation type="submission" date="2014-11" db="EMBL/GenBank/DDBJ databases">
        <authorList>
            <person name="Amaro Gonzalez C."/>
        </authorList>
    </citation>
    <scope>NUCLEOTIDE SEQUENCE</scope>
</reference>
<name>A0A0E9QNY7_ANGAN</name>
<organism evidence="1">
    <name type="scientific">Anguilla anguilla</name>
    <name type="common">European freshwater eel</name>
    <name type="synonym">Muraena anguilla</name>
    <dbReference type="NCBI Taxonomy" id="7936"/>
    <lineage>
        <taxon>Eukaryota</taxon>
        <taxon>Metazoa</taxon>
        <taxon>Chordata</taxon>
        <taxon>Craniata</taxon>
        <taxon>Vertebrata</taxon>
        <taxon>Euteleostomi</taxon>
        <taxon>Actinopterygii</taxon>
        <taxon>Neopterygii</taxon>
        <taxon>Teleostei</taxon>
        <taxon>Anguilliformes</taxon>
        <taxon>Anguillidae</taxon>
        <taxon>Anguilla</taxon>
    </lineage>
</organism>
<reference evidence="1" key="2">
    <citation type="journal article" date="2015" name="Fish Shellfish Immunol.">
        <title>Early steps in the European eel (Anguilla anguilla)-Vibrio vulnificus interaction in the gills: Role of the RtxA13 toxin.</title>
        <authorList>
            <person name="Callol A."/>
            <person name="Pajuelo D."/>
            <person name="Ebbesson L."/>
            <person name="Teles M."/>
            <person name="MacKenzie S."/>
            <person name="Amaro C."/>
        </authorList>
    </citation>
    <scope>NUCLEOTIDE SEQUENCE</scope>
</reference>
<sequence length="35" mass="3713">MGFARCCCCPCSLPCQAGRGQLVGCYGNLHQTFTS</sequence>
<dbReference type="EMBL" id="GBXM01089931">
    <property type="protein sequence ID" value="JAH18646.1"/>
    <property type="molecule type" value="Transcribed_RNA"/>
</dbReference>
<accession>A0A0E9QNY7</accession>
<dbReference type="AlphaFoldDB" id="A0A0E9QNY7"/>